<dbReference type="Proteomes" id="UP001055167">
    <property type="component" value="Unassembled WGS sequence"/>
</dbReference>
<evidence type="ECO:0000256" key="1">
    <source>
        <dbReference type="SAM" id="MobiDB-lite"/>
    </source>
</evidence>
<reference evidence="2" key="2">
    <citation type="submission" date="2021-08" db="EMBL/GenBank/DDBJ databases">
        <authorList>
            <person name="Tani A."/>
            <person name="Ola A."/>
            <person name="Ogura Y."/>
            <person name="Katsura K."/>
            <person name="Hayashi T."/>
        </authorList>
    </citation>
    <scope>NUCLEOTIDE SEQUENCE</scope>
    <source>
        <strain evidence="2">KCTC 52305</strain>
    </source>
</reference>
<sequence>MWHASDTASRPGRHRAANRAAVLLLTTCMVPGGLAAAEGAGHRVATDGRPYVSARNVAGEAGVPIRLDIEVVPPSDRPFTSTYLLGLPAGARVTDTTHTVAAAGEEAAIEVTRWNLPELVITLQPGQVGTFVMRVAAMTDAVDGGVQQVVSSGFTVSAEPPDPDAPGPVLRAAARTLVAALPQGPVPHVPGPGPDATVPPDTKPLRTGSPAAVSPKVLPPNTGPADAPRPAASRPAPPASPPMHPPPAAAPPVAIVEPGAAALVGRAEDLIRRGDISGARLVLERALSRNEPRAALLLAQTYDPNVLRTWKVRGLRPDPERAQSLYARAAGDKAAEPTSLAAFPR</sequence>
<proteinExistence type="predicted"/>
<evidence type="ECO:0000313" key="3">
    <source>
        <dbReference type="Proteomes" id="UP001055167"/>
    </source>
</evidence>
<feature type="compositionally biased region" description="Low complexity" evidence="1">
    <location>
        <begin position="224"/>
        <end position="234"/>
    </location>
</feature>
<evidence type="ECO:0008006" key="4">
    <source>
        <dbReference type="Google" id="ProtNLM"/>
    </source>
</evidence>
<protein>
    <recommendedName>
        <fullName evidence="4">Tetratricopeptide repeat protein</fullName>
    </recommendedName>
</protein>
<dbReference type="RefSeq" id="WP_128563359.1">
    <property type="nucleotide sequence ID" value="NZ_BPQH01000031.1"/>
</dbReference>
<name>A0ABQ4R8S8_9HYPH</name>
<organism evidence="2 3">
    <name type="scientific">Methylobacterium crusticola</name>
    <dbReference type="NCBI Taxonomy" id="1697972"/>
    <lineage>
        <taxon>Bacteria</taxon>
        <taxon>Pseudomonadati</taxon>
        <taxon>Pseudomonadota</taxon>
        <taxon>Alphaproteobacteria</taxon>
        <taxon>Hyphomicrobiales</taxon>
        <taxon>Methylobacteriaceae</taxon>
        <taxon>Methylobacterium</taxon>
    </lineage>
</organism>
<feature type="compositionally biased region" description="Pro residues" evidence="1">
    <location>
        <begin position="184"/>
        <end position="193"/>
    </location>
</feature>
<reference evidence="2" key="1">
    <citation type="journal article" date="2021" name="Front. Microbiol.">
        <title>Comprehensive Comparative Genomics and Phenotyping of Methylobacterium Species.</title>
        <authorList>
            <person name="Alessa O."/>
            <person name="Ogura Y."/>
            <person name="Fujitani Y."/>
            <person name="Takami H."/>
            <person name="Hayashi T."/>
            <person name="Sahin N."/>
            <person name="Tani A."/>
        </authorList>
    </citation>
    <scope>NUCLEOTIDE SEQUENCE</scope>
    <source>
        <strain evidence="2">KCTC 52305</strain>
    </source>
</reference>
<comment type="caution">
    <text evidence="2">The sequence shown here is derived from an EMBL/GenBank/DDBJ whole genome shotgun (WGS) entry which is preliminary data.</text>
</comment>
<gene>
    <name evidence="2" type="ORF">OPKNFCMD_6290</name>
</gene>
<feature type="compositionally biased region" description="Pro residues" evidence="1">
    <location>
        <begin position="235"/>
        <end position="250"/>
    </location>
</feature>
<dbReference type="EMBL" id="BPQH01000031">
    <property type="protein sequence ID" value="GJD53514.1"/>
    <property type="molecule type" value="Genomic_DNA"/>
</dbReference>
<evidence type="ECO:0000313" key="2">
    <source>
        <dbReference type="EMBL" id="GJD53514.1"/>
    </source>
</evidence>
<feature type="region of interest" description="Disordered" evidence="1">
    <location>
        <begin position="182"/>
        <end position="252"/>
    </location>
</feature>
<accession>A0ABQ4R8S8</accession>
<keyword evidence="3" id="KW-1185">Reference proteome</keyword>